<keyword evidence="4" id="KW-1185">Reference proteome</keyword>
<evidence type="ECO:0000256" key="2">
    <source>
        <dbReference type="SAM" id="SignalP"/>
    </source>
</evidence>
<feature type="signal peptide" evidence="2">
    <location>
        <begin position="1"/>
        <end position="20"/>
    </location>
</feature>
<gene>
    <name evidence="3" type="ORF">V2J18_07025</name>
</gene>
<comment type="caution">
    <text evidence="3">The sequence shown here is derived from an EMBL/GenBank/DDBJ whole genome shotgun (WGS) entry which is preliminary data.</text>
</comment>
<name>A0ABU8D131_9GAMM</name>
<dbReference type="Proteomes" id="UP001387215">
    <property type="component" value="Unassembled WGS sequence"/>
</dbReference>
<dbReference type="PROSITE" id="PS51257">
    <property type="entry name" value="PROKAR_LIPOPROTEIN"/>
    <property type="match status" value="1"/>
</dbReference>
<dbReference type="EMBL" id="JBANDL010000002">
    <property type="protein sequence ID" value="MEI2454429.1"/>
    <property type="molecule type" value="Genomic_DNA"/>
</dbReference>
<accession>A0ABU8D131</accession>
<evidence type="ECO:0000313" key="4">
    <source>
        <dbReference type="Proteomes" id="UP001387215"/>
    </source>
</evidence>
<evidence type="ECO:0000256" key="1">
    <source>
        <dbReference type="SAM" id="MobiDB-lite"/>
    </source>
</evidence>
<dbReference type="RefSeq" id="WP_336131396.1">
    <property type="nucleotide sequence ID" value="NZ_JBANDL010000002.1"/>
</dbReference>
<feature type="region of interest" description="Disordered" evidence="1">
    <location>
        <begin position="473"/>
        <end position="494"/>
    </location>
</feature>
<protein>
    <submittedName>
        <fullName evidence="3">Uncharacterized protein</fullName>
    </submittedName>
</protein>
<evidence type="ECO:0000313" key="3">
    <source>
        <dbReference type="EMBL" id="MEI2454429.1"/>
    </source>
</evidence>
<reference evidence="3 4" key="1">
    <citation type="submission" date="2024-02" db="EMBL/GenBank/DDBJ databases">
        <title>Lysobacter Genome Sequencing and Mining.</title>
        <authorList>
            <person name="Bierman J."/>
            <person name="Walker M.C."/>
        </authorList>
    </citation>
    <scope>NUCLEOTIDE SEQUENCE [LARGE SCALE GENOMIC DNA]</scope>
    <source>
        <strain evidence="3 4">PB6250</strain>
    </source>
</reference>
<feature type="chain" id="PRO_5045412859" evidence="2">
    <location>
        <begin position="21"/>
        <end position="529"/>
    </location>
</feature>
<organism evidence="3 4">
    <name type="scientific">Lysobacter firmicutimachus</name>
    <dbReference type="NCBI Taxonomy" id="1792846"/>
    <lineage>
        <taxon>Bacteria</taxon>
        <taxon>Pseudomonadati</taxon>
        <taxon>Pseudomonadota</taxon>
        <taxon>Gammaproteobacteria</taxon>
        <taxon>Lysobacterales</taxon>
        <taxon>Lysobacteraceae</taxon>
        <taxon>Lysobacter</taxon>
    </lineage>
</organism>
<keyword evidence="2" id="KW-0732">Signal</keyword>
<proteinExistence type="predicted"/>
<sequence length="529" mass="56859">MNRHRSIPIVLASATRRLSAAALFAGVVLLSGCPRQDAVPAPERVAAAEASAAVASPAPVGGIADRGVSSRPGDGRTGRAVVAAEPPALCSSVKQYGITFGFDRAYPCGQFANGDFWVAPAGDSQGRVRIMSISPGFSSGRNGFEVNPSSVSRHGFDRTAYGYDARLVPALPYSAAPNQSIVKAISRSGDEKTSLETAAVLTVLAAPPADNGRGLFRPPYFGSKKPLIPVARLRMDRLPAYAPLPMMPALSAVSDRFRRVQLDHQLGWSADQIHPKQNMPDYGAQIAIDTASAALRLMVRDDDAQRRQLAMFLAQYALDLKAAMEGGLHFYADGGHRHGRKLVLTLGSLLLDDAAMAARVRDFQQDTYQEDGQLSIGAGSGKVLFGSPCTVEEYWENQNNGTSTRDCRDPYGYIDGGQEPAGYYQFCCTAKGYKAAALALRLMPSLRCVWTDTRILLYADRWVNHGAWTQPDPYQPRGSGALDSNPSDGTGRWPALHGAGRDDGYYGDDFADAMWAAYRGQAGDTVQCQ</sequence>